<dbReference type="RefSeq" id="WP_067754639.1">
    <property type="nucleotide sequence ID" value="NZ_LT907988.1"/>
</dbReference>
<dbReference type="SMART" id="SM00898">
    <property type="entry name" value="Fapy_DNA_glyco"/>
    <property type="match status" value="1"/>
</dbReference>
<sequence length="275" mass="30841">MPELPEVETTRRGIAPLMTGRALKRLVIHESRLRWPIPPGLDVLLAERTVVACERRGKYLLLRFEHGTQIIHLGMSGSLRRVPPGEFLRKHDHVEWIFEDAAFRLHDPRRFGAVLWHPTDAGPLLEHPLLARLGIEPFDPRFNGEWLHRHFQGRAMAVKQALLAGDAVVGVGNIYASESLFRARIHPATPAGRLSRARCDRLAQAVLQTLGDALTSGGSTLRDYVNSDSEPGAYFDIHAAVYERAGQPCKVCGTPIRRIVQGQRATYYCPRCQRA</sequence>
<gene>
    <name evidence="15" type="primary">mutM</name>
    <name evidence="15" type="synonym">fpg</name>
    <name evidence="18" type="ORF">ODI_01516</name>
    <name evidence="19" type="ORF">ODI_R3749</name>
</gene>
<dbReference type="Gene3D" id="1.10.8.50">
    <property type="match status" value="1"/>
</dbReference>
<keyword evidence="6 15" id="KW-0863">Zinc-finger</keyword>
<dbReference type="PROSITE" id="PS51068">
    <property type="entry name" value="FPG_CAT"/>
    <property type="match status" value="1"/>
</dbReference>
<accession>A0A1C3K312</accession>
<name>A0A1C3K312_9BURK</name>
<evidence type="ECO:0000313" key="20">
    <source>
        <dbReference type="Proteomes" id="UP000078558"/>
    </source>
</evidence>
<dbReference type="InterPro" id="IPR035937">
    <property type="entry name" value="FPG_N"/>
</dbReference>
<dbReference type="Pfam" id="PF01149">
    <property type="entry name" value="Fapy_DNA_glyco"/>
    <property type="match status" value="1"/>
</dbReference>
<keyword evidence="5 15" id="KW-0227">DNA damage</keyword>
<dbReference type="PANTHER" id="PTHR22993">
    <property type="entry name" value="FORMAMIDOPYRIMIDINE-DNA GLYCOSYLASE"/>
    <property type="match status" value="1"/>
</dbReference>
<dbReference type="AlphaFoldDB" id="A0A1C3K312"/>
<evidence type="ECO:0000256" key="5">
    <source>
        <dbReference type="ARBA" id="ARBA00022763"/>
    </source>
</evidence>
<dbReference type="InterPro" id="IPR010979">
    <property type="entry name" value="Ribosomal_uS13-like_H2TH"/>
</dbReference>
<dbReference type="GO" id="GO:0008270">
    <property type="term" value="F:zinc ion binding"/>
    <property type="evidence" value="ECO:0007669"/>
    <property type="project" value="UniProtKB-UniRule"/>
</dbReference>
<dbReference type="FunFam" id="1.10.8.50:FF:000003">
    <property type="entry name" value="Formamidopyrimidine-DNA glycosylase"/>
    <property type="match status" value="1"/>
</dbReference>
<feature type="binding site" evidence="15">
    <location>
        <position position="154"/>
    </location>
    <ligand>
        <name>DNA</name>
        <dbReference type="ChEBI" id="CHEBI:16991"/>
    </ligand>
</feature>
<protein>
    <recommendedName>
        <fullName evidence="15">Formamidopyrimidine-DNA glycosylase</fullName>
        <shortName evidence="15">Fapy-DNA glycosylase</shortName>
        <ecNumber evidence="15">3.2.2.23</ecNumber>
    </recommendedName>
    <alternativeName>
        <fullName evidence="15">DNA-(apurinic or apyrimidinic site) lyase MutM</fullName>
        <shortName evidence="15">AP lyase MutM</shortName>
        <ecNumber evidence="15">4.2.99.18</ecNumber>
    </alternativeName>
</protein>
<evidence type="ECO:0000259" key="16">
    <source>
        <dbReference type="PROSITE" id="PS51066"/>
    </source>
</evidence>
<feature type="active site" description="Proton donor; for beta-elimination activity" evidence="15">
    <location>
        <position position="58"/>
    </location>
</feature>
<comment type="catalytic activity">
    <reaction evidence="14 15">
        <text>2'-deoxyribonucleotide-(2'-deoxyribose 5'-phosphate)-2'-deoxyribonucleotide-DNA = a 3'-end 2'-deoxyribonucleotide-(2,3-dehydro-2,3-deoxyribose 5'-phosphate)-DNA + a 5'-end 5'-phospho-2'-deoxyribonucleoside-DNA + H(+)</text>
        <dbReference type="Rhea" id="RHEA:66592"/>
        <dbReference type="Rhea" id="RHEA-COMP:13180"/>
        <dbReference type="Rhea" id="RHEA-COMP:16897"/>
        <dbReference type="Rhea" id="RHEA-COMP:17067"/>
        <dbReference type="ChEBI" id="CHEBI:15378"/>
        <dbReference type="ChEBI" id="CHEBI:136412"/>
        <dbReference type="ChEBI" id="CHEBI:157695"/>
        <dbReference type="ChEBI" id="CHEBI:167181"/>
        <dbReference type="EC" id="4.2.99.18"/>
    </reaction>
</comment>
<dbReference type="EC" id="4.2.99.18" evidence="15"/>
<keyword evidence="12 15" id="KW-0511">Multifunctional enzyme</keyword>
<evidence type="ECO:0000256" key="6">
    <source>
        <dbReference type="ARBA" id="ARBA00022771"/>
    </source>
</evidence>
<evidence type="ECO:0000256" key="4">
    <source>
        <dbReference type="ARBA" id="ARBA00022723"/>
    </source>
</evidence>
<dbReference type="InterPro" id="IPR020629">
    <property type="entry name" value="FPG_Glyclase"/>
</dbReference>
<evidence type="ECO:0000313" key="19">
    <source>
        <dbReference type="EMBL" id="SOE51871.1"/>
    </source>
</evidence>
<dbReference type="EC" id="3.2.2.23" evidence="15"/>
<feature type="active site" description="Proton donor" evidence="15">
    <location>
        <position position="3"/>
    </location>
</feature>
<dbReference type="InterPro" id="IPR012319">
    <property type="entry name" value="FPG_cat"/>
</dbReference>
<dbReference type="Proteomes" id="UP000078558">
    <property type="component" value="Chromosome I"/>
</dbReference>
<evidence type="ECO:0000256" key="3">
    <source>
        <dbReference type="ARBA" id="ARBA00011245"/>
    </source>
</evidence>
<dbReference type="Pfam" id="PF06827">
    <property type="entry name" value="zf-FPG_IleRS"/>
    <property type="match status" value="1"/>
</dbReference>
<evidence type="ECO:0000259" key="17">
    <source>
        <dbReference type="PROSITE" id="PS51068"/>
    </source>
</evidence>
<dbReference type="CDD" id="cd08966">
    <property type="entry name" value="EcFpg-like_N"/>
    <property type="match status" value="1"/>
</dbReference>
<evidence type="ECO:0000256" key="11">
    <source>
        <dbReference type="ARBA" id="ARBA00023239"/>
    </source>
</evidence>
<dbReference type="SUPFAM" id="SSF57716">
    <property type="entry name" value="Glucocorticoid receptor-like (DNA-binding domain)"/>
    <property type="match status" value="1"/>
</dbReference>
<evidence type="ECO:0000256" key="2">
    <source>
        <dbReference type="ARBA" id="ARBA00009409"/>
    </source>
</evidence>
<feature type="active site" description="Schiff-base intermediate with DNA" evidence="15">
    <location>
        <position position="2"/>
    </location>
</feature>
<dbReference type="PROSITE" id="PS51066">
    <property type="entry name" value="ZF_FPG_2"/>
    <property type="match status" value="1"/>
</dbReference>
<evidence type="ECO:0000256" key="10">
    <source>
        <dbReference type="ARBA" id="ARBA00023204"/>
    </source>
</evidence>
<feature type="binding site" evidence="15">
    <location>
        <position position="91"/>
    </location>
    <ligand>
        <name>DNA</name>
        <dbReference type="ChEBI" id="CHEBI:16991"/>
    </ligand>
</feature>
<proteinExistence type="inferred from homology"/>
<dbReference type="GO" id="GO:0034039">
    <property type="term" value="F:8-oxo-7,8-dihydroguanine DNA N-glycosylase activity"/>
    <property type="evidence" value="ECO:0007669"/>
    <property type="project" value="TreeGrafter"/>
</dbReference>
<keyword evidence="10 15" id="KW-0234">DNA repair</keyword>
<dbReference type="EMBL" id="LT907988">
    <property type="protein sequence ID" value="SOE51871.1"/>
    <property type="molecule type" value="Genomic_DNA"/>
</dbReference>
<feature type="binding site" evidence="15">
    <location>
        <position position="109"/>
    </location>
    <ligand>
        <name>DNA</name>
        <dbReference type="ChEBI" id="CHEBI:16991"/>
    </ligand>
</feature>
<dbReference type="GO" id="GO:0140078">
    <property type="term" value="F:class I DNA-(apurinic or apyrimidinic site) endonuclease activity"/>
    <property type="evidence" value="ECO:0007669"/>
    <property type="project" value="UniProtKB-EC"/>
</dbReference>
<dbReference type="HAMAP" id="MF_00103">
    <property type="entry name" value="Fapy_DNA_glycosyl"/>
    <property type="match status" value="1"/>
</dbReference>
<dbReference type="GO" id="GO:0003684">
    <property type="term" value="F:damaged DNA binding"/>
    <property type="evidence" value="ECO:0007669"/>
    <property type="project" value="InterPro"/>
</dbReference>
<keyword evidence="4 15" id="KW-0479">Metal-binding</keyword>
<feature type="domain" description="Formamidopyrimidine-DNA glycosylase catalytic" evidence="17">
    <location>
        <begin position="2"/>
        <end position="112"/>
    </location>
</feature>
<evidence type="ECO:0000256" key="12">
    <source>
        <dbReference type="ARBA" id="ARBA00023268"/>
    </source>
</evidence>
<dbReference type="InterPro" id="IPR010663">
    <property type="entry name" value="Znf_FPG/IleRS"/>
</dbReference>
<dbReference type="SUPFAM" id="SSF46946">
    <property type="entry name" value="S13-like H2TH domain"/>
    <property type="match status" value="1"/>
</dbReference>
<comment type="catalytic activity">
    <reaction evidence="1 15">
        <text>Hydrolysis of DNA containing ring-opened 7-methylguanine residues, releasing 2,6-diamino-4-hydroxy-5-(N-methyl)formamidopyrimidine.</text>
        <dbReference type="EC" id="3.2.2.23"/>
    </reaction>
</comment>
<comment type="subunit">
    <text evidence="3 15">Monomer.</text>
</comment>
<dbReference type="InterPro" id="IPR015887">
    <property type="entry name" value="DNA_glyclase_Znf_dom_DNA_BS"/>
</dbReference>
<dbReference type="GO" id="GO:0006284">
    <property type="term" value="P:base-excision repair"/>
    <property type="evidence" value="ECO:0007669"/>
    <property type="project" value="InterPro"/>
</dbReference>
<evidence type="ECO:0000256" key="14">
    <source>
        <dbReference type="ARBA" id="ARBA00044632"/>
    </source>
</evidence>
<evidence type="ECO:0000256" key="8">
    <source>
        <dbReference type="ARBA" id="ARBA00022833"/>
    </source>
</evidence>
<keyword evidence="11 15" id="KW-0456">Lyase</keyword>
<reference evidence="18 20" key="1">
    <citation type="submission" date="2016-06" db="EMBL/GenBank/DDBJ databases">
        <authorList>
            <person name="Kjaerup R.B."/>
            <person name="Dalgaard T.S."/>
            <person name="Juul-Madsen H.R."/>
        </authorList>
    </citation>
    <scope>NUCLEOTIDE SEQUENCE [LARGE SCALE GENOMIC DNA]</scope>
    <source>
        <strain evidence="18">Orrdi1</strain>
    </source>
</reference>
<organism evidence="18 20">
    <name type="scientific">Orrella dioscoreae</name>
    <dbReference type="NCBI Taxonomy" id="1851544"/>
    <lineage>
        <taxon>Bacteria</taxon>
        <taxon>Pseudomonadati</taxon>
        <taxon>Pseudomonadota</taxon>
        <taxon>Betaproteobacteria</taxon>
        <taxon>Burkholderiales</taxon>
        <taxon>Alcaligenaceae</taxon>
        <taxon>Orrella</taxon>
    </lineage>
</organism>
<dbReference type="EMBL" id="FLRC01000022">
    <property type="protein sequence ID" value="SBT25889.1"/>
    <property type="molecule type" value="Genomic_DNA"/>
</dbReference>
<comment type="similarity">
    <text evidence="2 15">Belongs to the FPG family.</text>
</comment>
<dbReference type="InterPro" id="IPR000214">
    <property type="entry name" value="Znf_DNA_glyclase/AP_lyase"/>
</dbReference>
<keyword evidence="9 15" id="KW-0238">DNA-binding</keyword>
<feature type="domain" description="FPG-type" evidence="16">
    <location>
        <begin position="240"/>
        <end position="274"/>
    </location>
</feature>
<reference evidence="19 20" key="2">
    <citation type="submission" date="2017-08" db="EMBL/GenBank/DDBJ databases">
        <authorList>
            <person name="de Groot N.N."/>
        </authorList>
    </citation>
    <scope>NUCLEOTIDE SEQUENCE [LARGE SCALE GENOMIC DNA]</scope>
    <source>
        <strain evidence="19">Orrdi1</strain>
    </source>
</reference>
<dbReference type="STRING" id="1851544.ODI_01516"/>
<evidence type="ECO:0000256" key="7">
    <source>
        <dbReference type="ARBA" id="ARBA00022801"/>
    </source>
</evidence>
<dbReference type="PROSITE" id="PS01242">
    <property type="entry name" value="ZF_FPG_1"/>
    <property type="match status" value="1"/>
</dbReference>
<evidence type="ECO:0000256" key="1">
    <source>
        <dbReference type="ARBA" id="ARBA00001668"/>
    </source>
</evidence>
<keyword evidence="8 15" id="KW-0862">Zinc</keyword>
<dbReference type="OrthoDB" id="9800855at2"/>
<dbReference type="NCBIfam" id="NF002211">
    <property type="entry name" value="PRK01103.1"/>
    <property type="match status" value="1"/>
</dbReference>
<comment type="function">
    <text evidence="15">Involved in base excision repair of DNA damaged by oxidation or by mutagenic agents. Acts as DNA glycosylase that recognizes and removes damaged bases. Has a preference for oxidized purines, such as 7,8-dihydro-8-oxoguanine (8-oxoG). Has AP (apurinic/apyrimidinic) lyase activity and introduces nicks in the DNA strand. Cleaves the DNA backbone by beta-delta elimination to generate a single-strand break at the site of the removed base with both 3'- and 5'-phosphates.</text>
</comment>
<dbReference type="InterPro" id="IPR015886">
    <property type="entry name" value="H2TH_FPG"/>
</dbReference>
<dbReference type="Gene3D" id="3.20.190.10">
    <property type="entry name" value="MutM-like, N-terminal"/>
    <property type="match status" value="1"/>
</dbReference>
<dbReference type="NCBIfam" id="TIGR00577">
    <property type="entry name" value="fpg"/>
    <property type="match status" value="1"/>
</dbReference>
<dbReference type="SMART" id="SM01232">
    <property type="entry name" value="H2TH"/>
    <property type="match status" value="1"/>
</dbReference>
<dbReference type="KEGG" id="odi:ODI_R3749"/>
<feature type="active site" description="Proton donor; for delta-elimination activity" evidence="15">
    <location>
        <position position="264"/>
    </location>
</feature>
<comment type="cofactor">
    <cofactor evidence="15">
        <name>Zn(2+)</name>
        <dbReference type="ChEBI" id="CHEBI:29105"/>
    </cofactor>
    <text evidence="15">Binds 1 zinc ion per subunit.</text>
</comment>
<evidence type="ECO:0000313" key="18">
    <source>
        <dbReference type="EMBL" id="SBT25889.1"/>
    </source>
</evidence>
<keyword evidence="20" id="KW-1185">Reference proteome</keyword>
<dbReference type="PANTHER" id="PTHR22993:SF9">
    <property type="entry name" value="FORMAMIDOPYRIMIDINE-DNA GLYCOSYLASE"/>
    <property type="match status" value="1"/>
</dbReference>
<keyword evidence="7 15" id="KW-0378">Hydrolase</keyword>
<evidence type="ECO:0000256" key="9">
    <source>
        <dbReference type="ARBA" id="ARBA00023125"/>
    </source>
</evidence>
<keyword evidence="13 15" id="KW-0326">Glycosidase</keyword>
<evidence type="ECO:0000256" key="15">
    <source>
        <dbReference type="HAMAP-Rule" id="MF_00103"/>
    </source>
</evidence>
<dbReference type="SUPFAM" id="SSF81624">
    <property type="entry name" value="N-terminal domain of MutM-like DNA repair proteins"/>
    <property type="match status" value="1"/>
</dbReference>
<evidence type="ECO:0000256" key="13">
    <source>
        <dbReference type="ARBA" id="ARBA00023295"/>
    </source>
</evidence>
<dbReference type="Pfam" id="PF06831">
    <property type="entry name" value="H2TH"/>
    <property type="match status" value="1"/>
</dbReference>